<dbReference type="InParanoid" id="E4WW99"/>
<evidence type="ECO:0000256" key="5">
    <source>
        <dbReference type="ARBA" id="ARBA00022989"/>
    </source>
</evidence>
<feature type="compositionally biased region" description="Basic and acidic residues" evidence="7">
    <location>
        <begin position="82"/>
        <end position="136"/>
    </location>
</feature>
<evidence type="ECO:0000256" key="7">
    <source>
        <dbReference type="SAM" id="MobiDB-lite"/>
    </source>
</evidence>
<dbReference type="AlphaFoldDB" id="E4WW99"/>
<dbReference type="InterPro" id="IPR050899">
    <property type="entry name" value="DDRGK_domain-containing"/>
</dbReference>
<proteinExistence type="inferred from homology"/>
<evidence type="ECO:0000313" key="10">
    <source>
        <dbReference type="Proteomes" id="UP000001307"/>
    </source>
</evidence>
<dbReference type="GO" id="GO:0016020">
    <property type="term" value="C:membrane"/>
    <property type="evidence" value="ECO:0007669"/>
    <property type="project" value="UniProtKB-SubCell"/>
</dbReference>
<protein>
    <recommendedName>
        <fullName evidence="3">DDRGK domain-containing protein 1</fullName>
    </recommendedName>
</protein>
<dbReference type="InterPro" id="IPR036390">
    <property type="entry name" value="WH_DNA-bd_sf"/>
</dbReference>
<feature type="region of interest" description="Disordered" evidence="7">
    <location>
        <begin position="28"/>
        <end position="157"/>
    </location>
</feature>
<evidence type="ECO:0000313" key="9">
    <source>
        <dbReference type="EMBL" id="CBY21403.1"/>
    </source>
</evidence>
<feature type="compositionally biased region" description="Acidic residues" evidence="7">
    <location>
        <begin position="137"/>
        <end position="151"/>
    </location>
</feature>
<feature type="compositionally biased region" description="Acidic residues" evidence="7">
    <location>
        <begin position="72"/>
        <end position="81"/>
    </location>
</feature>
<dbReference type="GO" id="GO:0044389">
    <property type="term" value="F:ubiquitin-like protein ligase binding"/>
    <property type="evidence" value="ECO:0007669"/>
    <property type="project" value="TreeGrafter"/>
</dbReference>
<evidence type="ECO:0000256" key="2">
    <source>
        <dbReference type="ARBA" id="ARBA00009829"/>
    </source>
</evidence>
<keyword evidence="4 8" id="KW-0812">Transmembrane</keyword>
<dbReference type="Proteomes" id="UP000001307">
    <property type="component" value="Unassembled WGS sequence"/>
</dbReference>
<evidence type="ECO:0000256" key="4">
    <source>
        <dbReference type="ARBA" id="ARBA00022692"/>
    </source>
</evidence>
<keyword evidence="5 8" id="KW-1133">Transmembrane helix</keyword>
<name>E4WW99_OIKDI</name>
<dbReference type="PANTHER" id="PTHR48176">
    <property type="entry name" value="DDRGK DOMAIN-CONTAINING PROTEIN 1"/>
    <property type="match status" value="1"/>
</dbReference>
<dbReference type="InterPro" id="IPR036388">
    <property type="entry name" value="WH-like_DNA-bd_sf"/>
</dbReference>
<dbReference type="SUPFAM" id="SSF46785">
    <property type="entry name" value="Winged helix' DNA-binding domain"/>
    <property type="match status" value="1"/>
</dbReference>
<evidence type="ECO:0000256" key="6">
    <source>
        <dbReference type="ARBA" id="ARBA00023136"/>
    </source>
</evidence>
<feature type="compositionally biased region" description="Basic residues" evidence="7">
    <location>
        <begin position="54"/>
        <end position="63"/>
    </location>
</feature>
<comment type="similarity">
    <text evidence="2">Belongs to the DDRGK1 family.</text>
</comment>
<dbReference type="InterPro" id="IPR019153">
    <property type="entry name" value="DDRGK_dom-contain"/>
</dbReference>
<dbReference type="Pfam" id="PF09756">
    <property type="entry name" value="DDRGK"/>
    <property type="match status" value="1"/>
</dbReference>
<dbReference type="OrthoDB" id="2285710at2759"/>
<evidence type="ECO:0000256" key="1">
    <source>
        <dbReference type="ARBA" id="ARBA00004167"/>
    </source>
</evidence>
<comment type="subcellular location">
    <subcellularLocation>
        <location evidence="1">Membrane</location>
        <topology evidence="1">Single-pass membrane protein</topology>
    </subcellularLocation>
</comment>
<accession>E4WW99</accession>
<reference evidence="9" key="1">
    <citation type="journal article" date="2010" name="Science">
        <title>Plasticity of animal genome architecture unmasked by rapid evolution of a pelagic tunicate.</title>
        <authorList>
            <person name="Denoeud F."/>
            <person name="Henriet S."/>
            <person name="Mungpakdee S."/>
            <person name="Aury J.M."/>
            <person name="Da Silva C."/>
            <person name="Brinkmann H."/>
            <person name="Mikhaleva J."/>
            <person name="Olsen L.C."/>
            <person name="Jubin C."/>
            <person name="Canestro C."/>
            <person name="Bouquet J.M."/>
            <person name="Danks G."/>
            <person name="Poulain J."/>
            <person name="Campsteijn C."/>
            <person name="Adamski M."/>
            <person name="Cross I."/>
            <person name="Yadetie F."/>
            <person name="Muffato M."/>
            <person name="Louis A."/>
            <person name="Butcher S."/>
            <person name="Tsagkogeorga G."/>
            <person name="Konrad A."/>
            <person name="Singh S."/>
            <person name="Jensen M.F."/>
            <person name="Cong E.H."/>
            <person name="Eikeseth-Otteraa H."/>
            <person name="Noel B."/>
            <person name="Anthouard V."/>
            <person name="Porcel B.M."/>
            <person name="Kachouri-Lafond R."/>
            <person name="Nishino A."/>
            <person name="Ugolini M."/>
            <person name="Chourrout P."/>
            <person name="Nishida H."/>
            <person name="Aasland R."/>
            <person name="Huzurbazar S."/>
            <person name="Westhof E."/>
            <person name="Delsuc F."/>
            <person name="Lehrach H."/>
            <person name="Reinhardt R."/>
            <person name="Weissenbach J."/>
            <person name="Roy S.W."/>
            <person name="Artiguenave F."/>
            <person name="Postlethwait J.H."/>
            <person name="Manak J.R."/>
            <person name="Thompson E.M."/>
            <person name="Jaillon O."/>
            <person name="Du Pasquier L."/>
            <person name="Boudinot P."/>
            <person name="Liberles D.A."/>
            <person name="Volff J.N."/>
            <person name="Philippe H."/>
            <person name="Lenhard B."/>
            <person name="Roest Crollius H."/>
            <person name="Wincker P."/>
            <person name="Chourrout D."/>
        </authorList>
    </citation>
    <scope>NUCLEOTIDE SEQUENCE [LARGE SCALE GENOMIC DNA]</scope>
</reference>
<evidence type="ECO:0000256" key="8">
    <source>
        <dbReference type="SAM" id="Phobius"/>
    </source>
</evidence>
<keyword evidence="10" id="KW-1185">Reference proteome</keyword>
<dbReference type="EMBL" id="FN653017">
    <property type="protein sequence ID" value="CBY21403.1"/>
    <property type="molecule type" value="Genomic_DNA"/>
</dbReference>
<sequence>MEDVAIYLYTILAVLVGALIFLLKKSGGDQNEEPEANERARVRPAGPAQAGPGGRRRNFNRRNRAQENDQAAFDDSDAEEIPEQKPSGEKIGTKKARKLEEKEARAAQRKFEEEERKKNKEIQEERRAEHLKKLEEEDRLEQEREEEEQRLEEERIKKEQEEYEAMKCEFEIEEEGEDAKTEEQEAEEKRIFVTYIKEKKVSYVEQIASEFGIRNSETVKKLNSLLESGDLTGVLDDRGKFIYITLDELQSVASWITKKGRVSVPDVQRESNKLIKLA</sequence>
<feature type="transmembrane region" description="Helical" evidence="8">
    <location>
        <begin position="6"/>
        <end position="23"/>
    </location>
</feature>
<keyword evidence="6 8" id="KW-0472">Membrane</keyword>
<dbReference type="PANTHER" id="PTHR48176:SF1">
    <property type="entry name" value="DDRGK DOMAIN-CONTAINING PROTEIN 1"/>
    <property type="match status" value="1"/>
</dbReference>
<organism evidence="9">
    <name type="scientific">Oikopleura dioica</name>
    <name type="common">Tunicate</name>
    <dbReference type="NCBI Taxonomy" id="34765"/>
    <lineage>
        <taxon>Eukaryota</taxon>
        <taxon>Metazoa</taxon>
        <taxon>Chordata</taxon>
        <taxon>Tunicata</taxon>
        <taxon>Appendicularia</taxon>
        <taxon>Copelata</taxon>
        <taxon>Oikopleuridae</taxon>
        <taxon>Oikopleura</taxon>
    </lineage>
</organism>
<dbReference type="Gene3D" id="1.10.10.10">
    <property type="entry name" value="Winged helix-like DNA-binding domain superfamily/Winged helix DNA-binding domain"/>
    <property type="match status" value="1"/>
</dbReference>
<dbReference type="SMART" id="SM01128">
    <property type="entry name" value="DDRGK"/>
    <property type="match status" value="1"/>
</dbReference>
<gene>
    <name evidence="9" type="ORF">GSOID_T00009168001</name>
</gene>
<evidence type="ECO:0000256" key="3">
    <source>
        <dbReference type="ARBA" id="ARBA00018218"/>
    </source>
</evidence>